<dbReference type="InterPro" id="IPR055276">
    <property type="entry name" value="NHL41-like"/>
</dbReference>
<accession>A0A2I0AX43</accession>
<dbReference type="AlphaFoldDB" id="A0A2I0AX43"/>
<dbReference type="PANTHER" id="PTHR48436:SF1">
    <property type="entry name" value="2, PUTATIVE-RELATED"/>
    <property type="match status" value="1"/>
</dbReference>
<evidence type="ECO:0000256" key="1">
    <source>
        <dbReference type="SAM" id="MobiDB-lite"/>
    </source>
</evidence>
<sequence>MHAKTDSDLTSLAASSPPRSPRRPIYYVMSPSNPDVEKLSLAGLSPAASPFHHHHHPHHHRYASSPIHHSRESSTTRFSASLKHGPWRKLPHGALHLSGPAAGDDEDDDDEEESDEHWGFRCYAVLFLMAFFVLFGLFSLILWAASKAYAPKIAVKSVMFESYNIQAGVDHTGVATKMMTINSTVRISFRNPATFFGVHVSSTPLELRYYDLLIASGRVSRAIAEFYSSRKSGRVVATAVSGKEISLYGGGSDLSSHGGGSDLSSHGGVGPSAAVPLSLTFVVRARANVLGELVRSRFYRRVRCSVYLRESRLGRPADIRRACRYD</sequence>
<dbReference type="EMBL" id="KZ451942">
    <property type="protein sequence ID" value="PKA60115.1"/>
    <property type="molecule type" value="Genomic_DNA"/>
</dbReference>
<keyword evidence="2" id="KW-1133">Transmembrane helix</keyword>
<organism evidence="3 4">
    <name type="scientific">Apostasia shenzhenica</name>
    <dbReference type="NCBI Taxonomy" id="1088818"/>
    <lineage>
        <taxon>Eukaryota</taxon>
        <taxon>Viridiplantae</taxon>
        <taxon>Streptophyta</taxon>
        <taxon>Embryophyta</taxon>
        <taxon>Tracheophyta</taxon>
        <taxon>Spermatophyta</taxon>
        <taxon>Magnoliopsida</taxon>
        <taxon>Liliopsida</taxon>
        <taxon>Asparagales</taxon>
        <taxon>Orchidaceae</taxon>
        <taxon>Apostasioideae</taxon>
        <taxon>Apostasia</taxon>
    </lineage>
</organism>
<keyword evidence="2" id="KW-0472">Membrane</keyword>
<evidence type="ECO:0000256" key="2">
    <source>
        <dbReference type="SAM" id="Phobius"/>
    </source>
</evidence>
<reference evidence="3 4" key="1">
    <citation type="journal article" date="2017" name="Nature">
        <title>The Apostasia genome and the evolution of orchids.</title>
        <authorList>
            <person name="Zhang G.Q."/>
            <person name="Liu K.W."/>
            <person name="Li Z."/>
            <person name="Lohaus R."/>
            <person name="Hsiao Y.Y."/>
            <person name="Niu S.C."/>
            <person name="Wang J.Y."/>
            <person name="Lin Y.C."/>
            <person name="Xu Q."/>
            <person name="Chen L.J."/>
            <person name="Yoshida K."/>
            <person name="Fujiwara S."/>
            <person name="Wang Z.W."/>
            <person name="Zhang Y.Q."/>
            <person name="Mitsuda N."/>
            <person name="Wang M."/>
            <person name="Liu G.H."/>
            <person name="Pecoraro L."/>
            <person name="Huang H.X."/>
            <person name="Xiao X.J."/>
            <person name="Lin M."/>
            <person name="Wu X.Y."/>
            <person name="Wu W.L."/>
            <person name="Chen Y.Y."/>
            <person name="Chang S.B."/>
            <person name="Sakamoto S."/>
            <person name="Ohme-Takagi M."/>
            <person name="Yagi M."/>
            <person name="Zeng S.J."/>
            <person name="Shen C.Y."/>
            <person name="Yeh C.M."/>
            <person name="Luo Y.B."/>
            <person name="Tsai W.C."/>
            <person name="Van de Peer Y."/>
            <person name="Liu Z.J."/>
        </authorList>
    </citation>
    <scope>NUCLEOTIDE SEQUENCE [LARGE SCALE GENOMIC DNA]</scope>
    <source>
        <strain evidence="4">cv. Shenzhen</strain>
        <tissue evidence="3">Stem</tissue>
    </source>
</reference>
<dbReference type="OrthoDB" id="903824at2759"/>
<gene>
    <name evidence="3" type="ORF">AXF42_Ash009799</name>
</gene>
<dbReference type="Proteomes" id="UP000236161">
    <property type="component" value="Unassembled WGS sequence"/>
</dbReference>
<proteinExistence type="predicted"/>
<feature type="transmembrane region" description="Helical" evidence="2">
    <location>
        <begin position="123"/>
        <end position="145"/>
    </location>
</feature>
<evidence type="ECO:0000313" key="3">
    <source>
        <dbReference type="EMBL" id="PKA60115.1"/>
    </source>
</evidence>
<dbReference type="PANTHER" id="PTHR48436">
    <property type="entry name" value="2, PUTATIVE-RELATED"/>
    <property type="match status" value="1"/>
</dbReference>
<name>A0A2I0AX43_9ASPA</name>
<feature type="region of interest" description="Disordered" evidence="1">
    <location>
        <begin position="1"/>
        <end position="29"/>
    </location>
</feature>
<protein>
    <submittedName>
        <fullName evidence="3">Uncharacterized protein</fullName>
    </submittedName>
</protein>
<evidence type="ECO:0000313" key="4">
    <source>
        <dbReference type="Proteomes" id="UP000236161"/>
    </source>
</evidence>
<dbReference type="STRING" id="1088818.A0A2I0AX43"/>
<keyword evidence="2" id="KW-0812">Transmembrane</keyword>
<keyword evidence="4" id="KW-1185">Reference proteome</keyword>